<evidence type="ECO:0000313" key="9">
    <source>
        <dbReference type="Proteomes" id="UP000295657"/>
    </source>
</evidence>
<dbReference type="InterPro" id="IPR016032">
    <property type="entry name" value="Sig_transdc_resp-reg_C-effctor"/>
</dbReference>
<proteinExistence type="predicted"/>
<comment type="caution">
    <text evidence="8">The sequence shown here is derived from an EMBL/GenBank/DDBJ whole genome shotgun (WGS) entry which is preliminary data.</text>
</comment>
<dbReference type="Gene3D" id="1.10.10.10">
    <property type="entry name" value="Winged helix-like DNA-binding domain superfamily/Winged helix DNA-binding domain"/>
    <property type="match status" value="1"/>
</dbReference>
<keyword evidence="4" id="KW-0597">Phosphoprotein</keyword>
<dbReference type="InterPro" id="IPR036388">
    <property type="entry name" value="WH-like_DNA-bd_sf"/>
</dbReference>
<dbReference type="PRINTS" id="PR00038">
    <property type="entry name" value="HTHLUXR"/>
</dbReference>
<feature type="coiled-coil region" evidence="5">
    <location>
        <begin position="118"/>
        <end position="145"/>
    </location>
</feature>
<reference evidence="8 9" key="1">
    <citation type="submission" date="2019-03" db="EMBL/GenBank/DDBJ databases">
        <title>Genomic Encyclopedia of Type Strains, Phase IV (KMG-IV): sequencing the most valuable type-strain genomes for metagenomic binning, comparative biology and taxonomic classification.</title>
        <authorList>
            <person name="Goeker M."/>
        </authorList>
    </citation>
    <scope>NUCLEOTIDE SEQUENCE [LARGE SCALE GENOMIC DNA]</scope>
    <source>
        <strain evidence="8 9">DSM 28403</strain>
    </source>
</reference>
<dbReference type="InterPro" id="IPR011006">
    <property type="entry name" value="CheY-like_superfamily"/>
</dbReference>
<dbReference type="CDD" id="cd06170">
    <property type="entry name" value="LuxR_C_like"/>
    <property type="match status" value="1"/>
</dbReference>
<evidence type="ECO:0000256" key="2">
    <source>
        <dbReference type="ARBA" id="ARBA00023125"/>
    </source>
</evidence>
<dbReference type="RefSeq" id="WP_133544146.1">
    <property type="nucleotide sequence ID" value="NZ_SNYQ01000003.1"/>
</dbReference>
<feature type="domain" description="HTH luxR-type" evidence="6">
    <location>
        <begin position="128"/>
        <end position="193"/>
    </location>
</feature>
<dbReference type="AlphaFoldDB" id="A0A4R6VCK5"/>
<keyword evidence="2" id="KW-0238">DNA-binding</keyword>
<dbReference type="SMART" id="SM00448">
    <property type="entry name" value="REC"/>
    <property type="match status" value="1"/>
</dbReference>
<name>A0A4R6VCK5_9PAST</name>
<accession>A0A4R6VCK5</accession>
<dbReference type="PROSITE" id="PS00622">
    <property type="entry name" value="HTH_LUXR_1"/>
    <property type="match status" value="1"/>
</dbReference>
<dbReference type="Gene3D" id="3.40.50.2300">
    <property type="match status" value="1"/>
</dbReference>
<dbReference type="SMART" id="SM00421">
    <property type="entry name" value="HTH_LUXR"/>
    <property type="match status" value="1"/>
</dbReference>
<dbReference type="Pfam" id="PF00196">
    <property type="entry name" value="GerE"/>
    <property type="match status" value="1"/>
</dbReference>
<keyword evidence="9" id="KW-1185">Reference proteome</keyword>
<keyword evidence="3" id="KW-0804">Transcription</keyword>
<dbReference type="GO" id="GO:0003677">
    <property type="term" value="F:DNA binding"/>
    <property type="evidence" value="ECO:0007669"/>
    <property type="project" value="UniProtKB-KW"/>
</dbReference>
<dbReference type="OrthoDB" id="9802186at2"/>
<feature type="domain" description="Response regulatory" evidence="7">
    <location>
        <begin position="2"/>
        <end position="116"/>
    </location>
</feature>
<organism evidence="8 9">
    <name type="scientific">Mesocricetibacter intestinalis</name>
    <dbReference type="NCBI Taxonomy" id="1521930"/>
    <lineage>
        <taxon>Bacteria</taxon>
        <taxon>Pseudomonadati</taxon>
        <taxon>Pseudomonadota</taxon>
        <taxon>Gammaproteobacteria</taxon>
        <taxon>Pasteurellales</taxon>
        <taxon>Pasteurellaceae</taxon>
        <taxon>Mesocricetibacter</taxon>
    </lineage>
</organism>
<evidence type="ECO:0000256" key="5">
    <source>
        <dbReference type="SAM" id="Coils"/>
    </source>
</evidence>
<keyword evidence="1" id="KW-0805">Transcription regulation</keyword>
<dbReference type="SUPFAM" id="SSF46894">
    <property type="entry name" value="C-terminal effector domain of the bipartite response regulators"/>
    <property type="match status" value="1"/>
</dbReference>
<dbReference type="GO" id="GO:0000160">
    <property type="term" value="P:phosphorelay signal transduction system"/>
    <property type="evidence" value="ECO:0007669"/>
    <property type="project" value="InterPro"/>
</dbReference>
<evidence type="ECO:0000313" key="8">
    <source>
        <dbReference type="EMBL" id="TDQ57965.1"/>
    </source>
</evidence>
<evidence type="ECO:0000259" key="7">
    <source>
        <dbReference type="PROSITE" id="PS50110"/>
    </source>
</evidence>
<dbReference type="InterPro" id="IPR001789">
    <property type="entry name" value="Sig_transdc_resp-reg_receiver"/>
</dbReference>
<dbReference type="PROSITE" id="PS50110">
    <property type="entry name" value="RESPONSE_REGULATORY"/>
    <property type="match status" value="1"/>
</dbReference>
<dbReference type="SUPFAM" id="SSF52172">
    <property type="entry name" value="CheY-like"/>
    <property type="match status" value="1"/>
</dbReference>
<evidence type="ECO:0000256" key="3">
    <source>
        <dbReference type="ARBA" id="ARBA00023163"/>
    </source>
</evidence>
<evidence type="ECO:0000259" key="6">
    <source>
        <dbReference type="PROSITE" id="PS50043"/>
    </source>
</evidence>
<dbReference type="InterPro" id="IPR000792">
    <property type="entry name" value="Tscrpt_reg_LuxR_C"/>
</dbReference>
<dbReference type="Pfam" id="PF00072">
    <property type="entry name" value="Response_reg"/>
    <property type="match status" value="1"/>
</dbReference>
<dbReference type="Proteomes" id="UP000295657">
    <property type="component" value="Unassembled WGS sequence"/>
</dbReference>
<evidence type="ECO:0000256" key="1">
    <source>
        <dbReference type="ARBA" id="ARBA00023015"/>
    </source>
</evidence>
<protein>
    <submittedName>
        <fullName evidence="8">LuxR family two component transcriptional regulator</fullName>
    </submittedName>
</protein>
<sequence length="199" mass="22831">MIIHIVDDEDAILDAMRFLLAPLQTEICTWRSSRDFIQQADLYRQGVVLLDMRMPLLDGHQVHQLLREKQSVLAVVIMTAHGDIPMAVQELKLGALDFLAKPVAFESLQRVISQGREFSRKQLEIHRTRRNYQKLTEKEKRLLEHILQGTPNKLIADKLAVSVRTVEVHRANIMEKMQAESLAALVSAITLLKEYDRAD</sequence>
<evidence type="ECO:0000256" key="4">
    <source>
        <dbReference type="PROSITE-ProRule" id="PRU00169"/>
    </source>
</evidence>
<feature type="modified residue" description="4-aspartylphosphate" evidence="4">
    <location>
        <position position="51"/>
    </location>
</feature>
<gene>
    <name evidence="8" type="ORF">EDC45_1032</name>
</gene>
<dbReference type="GO" id="GO:0006355">
    <property type="term" value="P:regulation of DNA-templated transcription"/>
    <property type="evidence" value="ECO:0007669"/>
    <property type="project" value="InterPro"/>
</dbReference>
<dbReference type="PANTHER" id="PTHR44688:SF16">
    <property type="entry name" value="DNA-BINDING TRANSCRIPTIONAL ACTIVATOR DEVR_DOSR"/>
    <property type="match status" value="1"/>
</dbReference>
<dbReference type="EMBL" id="SNYQ01000003">
    <property type="protein sequence ID" value="TDQ57965.1"/>
    <property type="molecule type" value="Genomic_DNA"/>
</dbReference>
<dbReference type="PROSITE" id="PS50043">
    <property type="entry name" value="HTH_LUXR_2"/>
    <property type="match status" value="1"/>
</dbReference>
<dbReference type="PANTHER" id="PTHR44688">
    <property type="entry name" value="DNA-BINDING TRANSCRIPTIONAL ACTIVATOR DEVR_DOSR"/>
    <property type="match status" value="1"/>
</dbReference>
<keyword evidence="5" id="KW-0175">Coiled coil</keyword>